<dbReference type="AlphaFoldDB" id="A0AAD8FLX8"/>
<protein>
    <submittedName>
        <fullName evidence="1">Uncharacterized protein</fullName>
    </submittedName>
</protein>
<keyword evidence="2" id="KW-1185">Reference proteome</keyword>
<comment type="caution">
    <text evidence="1">The sequence shown here is derived from an EMBL/GenBank/DDBJ whole genome shotgun (WGS) entry which is preliminary data.</text>
</comment>
<organism evidence="1 2">
    <name type="scientific">Biomphalaria pfeifferi</name>
    <name type="common">Bloodfluke planorb</name>
    <name type="synonym">Freshwater snail</name>
    <dbReference type="NCBI Taxonomy" id="112525"/>
    <lineage>
        <taxon>Eukaryota</taxon>
        <taxon>Metazoa</taxon>
        <taxon>Spiralia</taxon>
        <taxon>Lophotrochozoa</taxon>
        <taxon>Mollusca</taxon>
        <taxon>Gastropoda</taxon>
        <taxon>Heterobranchia</taxon>
        <taxon>Euthyneura</taxon>
        <taxon>Panpulmonata</taxon>
        <taxon>Hygrophila</taxon>
        <taxon>Lymnaeoidea</taxon>
        <taxon>Planorbidae</taxon>
        <taxon>Biomphalaria</taxon>
    </lineage>
</organism>
<dbReference type="Proteomes" id="UP001233172">
    <property type="component" value="Unassembled WGS sequence"/>
</dbReference>
<gene>
    <name evidence="1" type="ORF">Bpfe_002795</name>
</gene>
<reference evidence="1" key="2">
    <citation type="submission" date="2023-04" db="EMBL/GenBank/DDBJ databases">
        <authorList>
            <person name="Bu L."/>
            <person name="Lu L."/>
            <person name="Laidemitt M.R."/>
            <person name="Zhang S.M."/>
            <person name="Mutuku M."/>
            <person name="Mkoji G."/>
            <person name="Steinauer M."/>
            <person name="Loker E.S."/>
        </authorList>
    </citation>
    <scope>NUCLEOTIDE SEQUENCE</scope>
    <source>
        <strain evidence="1">KasaAsao</strain>
        <tissue evidence="1">Whole Snail</tissue>
    </source>
</reference>
<proteinExistence type="predicted"/>
<dbReference type="EMBL" id="JASAOG010000006">
    <property type="protein sequence ID" value="KAK0067954.1"/>
    <property type="molecule type" value="Genomic_DNA"/>
</dbReference>
<reference evidence="1" key="1">
    <citation type="journal article" date="2023" name="PLoS Negl. Trop. Dis.">
        <title>A genome sequence for Biomphalaria pfeifferi, the major vector snail for the human-infecting parasite Schistosoma mansoni.</title>
        <authorList>
            <person name="Bu L."/>
            <person name="Lu L."/>
            <person name="Laidemitt M.R."/>
            <person name="Zhang S.M."/>
            <person name="Mutuku M."/>
            <person name="Mkoji G."/>
            <person name="Steinauer M."/>
            <person name="Loker E.S."/>
        </authorList>
    </citation>
    <scope>NUCLEOTIDE SEQUENCE</scope>
    <source>
        <strain evidence="1">KasaAsao</strain>
    </source>
</reference>
<evidence type="ECO:0000313" key="2">
    <source>
        <dbReference type="Proteomes" id="UP001233172"/>
    </source>
</evidence>
<name>A0AAD8FLX8_BIOPF</name>
<accession>A0AAD8FLX8</accession>
<evidence type="ECO:0000313" key="1">
    <source>
        <dbReference type="EMBL" id="KAK0067954.1"/>
    </source>
</evidence>
<sequence>MTQDDLYVNYQSLKHSAPPLVPRVTPRTIFPKQKSQLTETNEVNVKQAHIQTQLPTRYKAKIQPSKAPNVQSFNVSATKISDAADSEKLSENLEAASYQPSGMSHACSNLSLPTYGTEGSKKKRKGLAKFIHFLRKLNKGKERLDKFLHHPIMQELGVTELIDDAKEMAINTVKSQIGL</sequence>